<dbReference type="InterPro" id="IPR012903">
    <property type="entry name" value="Nif11"/>
</dbReference>
<dbReference type="AlphaFoldDB" id="A0A917F4K9"/>
<dbReference type="InterPro" id="IPR022516">
    <property type="entry name" value="CHP03798_Ocin"/>
</dbReference>
<keyword evidence="3" id="KW-1185">Reference proteome</keyword>
<dbReference type="RefSeq" id="WP_188574541.1">
    <property type="nucleotide sequence ID" value="NZ_BMCT01000001.1"/>
</dbReference>
<evidence type="ECO:0000259" key="1">
    <source>
        <dbReference type="Pfam" id="PF07862"/>
    </source>
</evidence>
<gene>
    <name evidence="2" type="ORF">GCM10007301_01860</name>
</gene>
<dbReference type="Proteomes" id="UP000606044">
    <property type="component" value="Unassembled WGS sequence"/>
</dbReference>
<accession>A0A917F4K9</accession>
<dbReference type="EMBL" id="BMCT01000001">
    <property type="protein sequence ID" value="GGF45973.1"/>
    <property type="molecule type" value="Genomic_DNA"/>
</dbReference>
<reference evidence="2" key="2">
    <citation type="submission" date="2020-09" db="EMBL/GenBank/DDBJ databases">
        <authorList>
            <person name="Sun Q."/>
            <person name="Sedlacek I."/>
        </authorList>
    </citation>
    <scope>NUCLEOTIDE SEQUENCE</scope>
    <source>
        <strain evidence="2">CCM 7897</strain>
    </source>
</reference>
<proteinExistence type="predicted"/>
<evidence type="ECO:0000313" key="2">
    <source>
        <dbReference type="EMBL" id="GGF45973.1"/>
    </source>
</evidence>
<dbReference type="Pfam" id="PF07862">
    <property type="entry name" value="Nif11"/>
    <property type="match status" value="1"/>
</dbReference>
<name>A0A917F4K9_9HYPH</name>
<evidence type="ECO:0000313" key="3">
    <source>
        <dbReference type="Proteomes" id="UP000606044"/>
    </source>
</evidence>
<protein>
    <recommendedName>
        <fullName evidence="1">Nif11 domain-containing protein</fullName>
    </recommendedName>
</protein>
<organism evidence="2 3">
    <name type="scientific">Azorhizobium oxalatiphilum</name>
    <dbReference type="NCBI Taxonomy" id="980631"/>
    <lineage>
        <taxon>Bacteria</taxon>
        <taxon>Pseudomonadati</taxon>
        <taxon>Pseudomonadota</taxon>
        <taxon>Alphaproteobacteria</taxon>
        <taxon>Hyphomicrobiales</taxon>
        <taxon>Xanthobacteraceae</taxon>
        <taxon>Azorhizobium</taxon>
    </lineage>
</organism>
<reference evidence="2" key="1">
    <citation type="journal article" date="2014" name="Int. J. Syst. Evol. Microbiol.">
        <title>Complete genome sequence of Corynebacterium casei LMG S-19264T (=DSM 44701T), isolated from a smear-ripened cheese.</title>
        <authorList>
            <consortium name="US DOE Joint Genome Institute (JGI-PGF)"/>
            <person name="Walter F."/>
            <person name="Albersmeier A."/>
            <person name="Kalinowski J."/>
            <person name="Ruckert C."/>
        </authorList>
    </citation>
    <scope>NUCLEOTIDE SEQUENCE</scope>
    <source>
        <strain evidence="2">CCM 7897</strain>
    </source>
</reference>
<comment type="caution">
    <text evidence="2">The sequence shown here is derived from an EMBL/GenBank/DDBJ whole genome shotgun (WGS) entry which is preliminary data.</text>
</comment>
<feature type="domain" description="Nif11" evidence="1">
    <location>
        <begin position="1"/>
        <end position="52"/>
    </location>
</feature>
<dbReference type="NCBIfam" id="TIGR03798">
    <property type="entry name" value="leader_Nif11"/>
    <property type="match status" value="1"/>
</dbReference>
<sequence length="92" mass="9741">MSSQELQRLSRHMSTDPELKAEVEQMLSDVSDANAASDILRACGYDVSAADLSRAMAGRHGLSDDQLDDIVGGGAALSVPFGVIINSYAHHP</sequence>